<accession>A0A7W7ZDU5</accession>
<dbReference type="AlphaFoldDB" id="A0A7W7ZDU5"/>
<sequence>MSDLLNLAIEAHGGLKAWNKLHSIRIVASITGTLWSDKGQEDVLKEVVMTAETKRERLITDFPTQGKRSIFEPNRIVFETFDGKILETRDDPRGSLANHNRVTPWDDFDVACFSSEALWTDLTVPFLYSYDGFVTREIASVEEEGETWRRLWVTFPEGVTSHTRDQVSCFGPDGLLRRQDYSVDLLKGATWLNFASRYRQVQGIVVPTKRRVYASDGDYRIVPAAPLLAVDMIEVTAY</sequence>
<proteinExistence type="predicted"/>
<name>A0A7W7ZDU5_9BACT</name>
<reference evidence="1 2" key="1">
    <citation type="submission" date="2020-08" db="EMBL/GenBank/DDBJ databases">
        <title>Genomic Encyclopedia of Type Strains, Phase IV (KMG-V): Genome sequencing to study the core and pangenomes of soil and plant-associated prokaryotes.</title>
        <authorList>
            <person name="Whitman W."/>
        </authorList>
    </citation>
    <scope>NUCLEOTIDE SEQUENCE [LARGE SCALE GENOMIC DNA]</scope>
    <source>
        <strain evidence="1 2">M8UP14</strain>
    </source>
</reference>
<protein>
    <submittedName>
        <fullName evidence="1">Uncharacterized protein</fullName>
    </submittedName>
</protein>
<dbReference type="RefSeq" id="WP_184217340.1">
    <property type="nucleotide sequence ID" value="NZ_JACHIP010000003.1"/>
</dbReference>
<dbReference type="EMBL" id="JACHIP010000003">
    <property type="protein sequence ID" value="MBB5058086.1"/>
    <property type="molecule type" value="Genomic_DNA"/>
</dbReference>
<evidence type="ECO:0000313" key="2">
    <source>
        <dbReference type="Proteomes" id="UP000540989"/>
    </source>
</evidence>
<evidence type="ECO:0000313" key="1">
    <source>
        <dbReference type="EMBL" id="MBB5058086.1"/>
    </source>
</evidence>
<keyword evidence="2" id="KW-1185">Reference proteome</keyword>
<dbReference type="Proteomes" id="UP000540989">
    <property type="component" value="Unassembled WGS sequence"/>
</dbReference>
<organism evidence="1 2">
    <name type="scientific">Granulicella aggregans</name>
    <dbReference type="NCBI Taxonomy" id="474949"/>
    <lineage>
        <taxon>Bacteria</taxon>
        <taxon>Pseudomonadati</taxon>
        <taxon>Acidobacteriota</taxon>
        <taxon>Terriglobia</taxon>
        <taxon>Terriglobales</taxon>
        <taxon>Acidobacteriaceae</taxon>
        <taxon>Granulicella</taxon>
    </lineage>
</organism>
<gene>
    <name evidence="1" type="ORF">HDF16_002792</name>
</gene>
<comment type="caution">
    <text evidence="1">The sequence shown here is derived from an EMBL/GenBank/DDBJ whole genome shotgun (WGS) entry which is preliminary data.</text>
</comment>